<evidence type="ECO:0000313" key="3">
    <source>
        <dbReference type="Proteomes" id="UP000230843"/>
    </source>
</evidence>
<evidence type="ECO:0000313" key="2">
    <source>
        <dbReference type="EMBL" id="PJA90553.1"/>
    </source>
</evidence>
<dbReference type="AlphaFoldDB" id="A0A2M7Z7V7"/>
<proteinExistence type="predicted"/>
<accession>A0A2M7Z7V7</accession>
<dbReference type="EMBL" id="PFVJ01000002">
    <property type="protein sequence ID" value="PJA90553.1"/>
    <property type="molecule type" value="Genomic_DNA"/>
</dbReference>
<evidence type="ECO:0000256" key="1">
    <source>
        <dbReference type="SAM" id="Phobius"/>
    </source>
</evidence>
<name>A0A2M7Z7V7_9BACT</name>
<feature type="transmembrane region" description="Helical" evidence="1">
    <location>
        <begin position="12"/>
        <end position="39"/>
    </location>
</feature>
<comment type="caution">
    <text evidence="2">The sequence shown here is derived from an EMBL/GenBank/DDBJ whole genome shotgun (WGS) entry which is preliminary data.</text>
</comment>
<feature type="transmembrane region" description="Helical" evidence="1">
    <location>
        <begin position="90"/>
        <end position="108"/>
    </location>
</feature>
<protein>
    <submittedName>
        <fullName evidence="2">Uncharacterized protein</fullName>
    </submittedName>
</protein>
<reference evidence="3" key="1">
    <citation type="submission" date="2017-09" db="EMBL/GenBank/DDBJ databases">
        <title>Depth-based differentiation of microbial function through sediment-hosted aquifers and enrichment of novel symbionts in the deep terrestrial subsurface.</title>
        <authorList>
            <person name="Probst A.J."/>
            <person name="Ladd B."/>
            <person name="Jarett J.K."/>
            <person name="Geller-Mcgrath D.E."/>
            <person name="Sieber C.M.K."/>
            <person name="Emerson J.B."/>
            <person name="Anantharaman K."/>
            <person name="Thomas B.C."/>
            <person name="Malmstrom R."/>
            <person name="Stieglmeier M."/>
            <person name="Klingl A."/>
            <person name="Woyke T."/>
            <person name="Ryan C.M."/>
            <person name="Banfield J.F."/>
        </authorList>
    </citation>
    <scope>NUCLEOTIDE SEQUENCE [LARGE SCALE GENOMIC DNA]</scope>
</reference>
<sequence>MLFSKNYRRPFWRGFVHAIAVVFYCLFVSTLILSFSSLFNGEIAVVIQITFGLFLFVVSMAVIAYLIFFEPMKKTIHKNFKASSVMLMSTFGWLFVFLSVFIMGLVYTL</sequence>
<keyword evidence="1" id="KW-1133">Transmembrane helix</keyword>
<gene>
    <name evidence="2" type="ORF">CO137_00050</name>
</gene>
<keyword evidence="1" id="KW-0812">Transmembrane</keyword>
<feature type="transmembrane region" description="Helical" evidence="1">
    <location>
        <begin position="45"/>
        <end position="69"/>
    </location>
</feature>
<organism evidence="2 3">
    <name type="scientific">Candidatus Magasanikbacteria bacterium CG_4_9_14_3_um_filter_32_9</name>
    <dbReference type="NCBI Taxonomy" id="1974644"/>
    <lineage>
        <taxon>Bacteria</taxon>
        <taxon>Candidatus Magasanikiibacteriota</taxon>
    </lineage>
</organism>
<keyword evidence="1" id="KW-0472">Membrane</keyword>
<dbReference type="Proteomes" id="UP000230843">
    <property type="component" value="Unassembled WGS sequence"/>
</dbReference>